<feature type="region of interest" description="Disordered" evidence="1">
    <location>
        <begin position="572"/>
        <end position="600"/>
    </location>
</feature>
<sequence length="740" mass="82419">MQTKFEVAVKQLRMERCTRLYNVKSSWDQQRGWRKAGANWLQLFYSRDSPVVPVWPKSGSRKMGDQLVWKGRAPLARVVAPGLAFARDGAVLPAHNTKSVRKWESCRTITLVGGFSGGSLISPTLSFWGCSILTSITLIGSQDLAVKGRPNLFTHINYTFLIILVSRRLGTYSSGGRPATAAYSSSQSNQRPVSRTSRSQLENRYTHIKGNATAFRLSRGTTMAQRLDCSPPTMANRVKSPAGNLPDFSWSAVYFGDLPLPPPLHSGAAPFSPHFTLIGFQEPVFKSRPNLSTIGHFARCRYPPSPLTPVRRVPRSQYRAACFEDAALRGRPELRNKRLSLSPSSFFTPPSPSLWAPCRAAPECFTFNTSHLSLVHFPLIRNVVEFPELPHAPSPIHTTNTSPAVASQSPHVAVLFSEVRRHTRLRMDTALRQLATTERLPTDGNSLHLRARPITPTRIRTHARRHSSRQRGIGQPWPAIGAMTTSLSVLIAKLILEETGKNRHRHGKNPVDRIEFKIFMDYSEMVRATVCVCNMLLLVVMKKLVERPTVACIYRALYIRWLLQQRGRGGGGHAAATRQPVGLPGLGGDKGPPPPPRITEPNHAYREFATTVAHFPLNDPEEVQSHPRPYPEGRYFLCHRVYWDSLFTTSFRRSEKPSYEQAHPLERKKGEGRGGPVFSVLLSTELNGDLIAWHFIGRPAEQTSSANPPPSGAITTAGWPGRGGRLRRGASGANTRRDFY</sequence>
<comment type="caution">
    <text evidence="2">The sequence shown here is derived from an EMBL/GenBank/DDBJ whole genome shotgun (WGS) entry which is preliminary data.</text>
</comment>
<proteinExistence type="predicted"/>
<feature type="region of interest" description="Disordered" evidence="1">
    <location>
        <begin position="701"/>
        <end position="740"/>
    </location>
</feature>
<dbReference type="EMBL" id="JARBHB010000002">
    <property type="protein sequence ID" value="KAJ8892466.1"/>
    <property type="molecule type" value="Genomic_DNA"/>
</dbReference>
<accession>A0ABQ9I753</accession>
<evidence type="ECO:0000313" key="2">
    <source>
        <dbReference type="EMBL" id="KAJ8892466.1"/>
    </source>
</evidence>
<dbReference type="Proteomes" id="UP001159363">
    <property type="component" value="Chromosome 2"/>
</dbReference>
<feature type="compositionally biased region" description="Low complexity" evidence="1">
    <location>
        <begin position="574"/>
        <end position="583"/>
    </location>
</feature>
<evidence type="ECO:0000313" key="3">
    <source>
        <dbReference type="Proteomes" id="UP001159363"/>
    </source>
</evidence>
<keyword evidence="3" id="KW-1185">Reference proteome</keyword>
<evidence type="ECO:0000256" key="1">
    <source>
        <dbReference type="SAM" id="MobiDB-lite"/>
    </source>
</evidence>
<name>A0ABQ9I753_9NEOP</name>
<feature type="compositionally biased region" description="Polar residues" evidence="1">
    <location>
        <begin position="182"/>
        <end position="202"/>
    </location>
</feature>
<gene>
    <name evidence="2" type="ORF">PR048_005046</name>
</gene>
<protein>
    <submittedName>
        <fullName evidence="2">Uncharacterized protein</fullName>
    </submittedName>
</protein>
<reference evidence="2 3" key="1">
    <citation type="submission" date="2023-02" db="EMBL/GenBank/DDBJ databases">
        <title>LHISI_Scaffold_Assembly.</title>
        <authorList>
            <person name="Stuart O.P."/>
            <person name="Cleave R."/>
            <person name="Magrath M.J.L."/>
            <person name="Mikheyev A.S."/>
        </authorList>
    </citation>
    <scope>NUCLEOTIDE SEQUENCE [LARGE SCALE GENOMIC DNA]</scope>
    <source>
        <strain evidence="2">Daus_M_001</strain>
        <tissue evidence="2">Leg muscle</tissue>
    </source>
</reference>
<feature type="region of interest" description="Disordered" evidence="1">
    <location>
        <begin position="179"/>
        <end position="202"/>
    </location>
</feature>
<organism evidence="2 3">
    <name type="scientific">Dryococelus australis</name>
    <dbReference type="NCBI Taxonomy" id="614101"/>
    <lineage>
        <taxon>Eukaryota</taxon>
        <taxon>Metazoa</taxon>
        <taxon>Ecdysozoa</taxon>
        <taxon>Arthropoda</taxon>
        <taxon>Hexapoda</taxon>
        <taxon>Insecta</taxon>
        <taxon>Pterygota</taxon>
        <taxon>Neoptera</taxon>
        <taxon>Polyneoptera</taxon>
        <taxon>Phasmatodea</taxon>
        <taxon>Verophasmatodea</taxon>
        <taxon>Anareolatae</taxon>
        <taxon>Phasmatidae</taxon>
        <taxon>Eurycanthinae</taxon>
        <taxon>Dryococelus</taxon>
    </lineage>
</organism>